<evidence type="ECO:0000313" key="2">
    <source>
        <dbReference type="Proteomes" id="UP000593564"/>
    </source>
</evidence>
<organism evidence="1 2">
    <name type="scientific">Camellia sinensis</name>
    <name type="common">Tea plant</name>
    <name type="synonym">Thea sinensis</name>
    <dbReference type="NCBI Taxonomy" id="4442"/>
    <lineage>
        <taxon>Eukaryota</taxon>
        <taxon>Viridiplantae</taxon>
        <taxon>Streptophyta</taxon>
        <taxon>Embryophyta</taxon>
        <taxon>Tracheophyta</taxon>
        <taxon>Spermatophyta</taxon>
        <taxon>Magnoliopsida</taxon>
        <taxon>eudicotyledons</taxon>
        <taxon>Gunneridae</taxon>
        <taxon>Pentapetalae</taxon>
        <taxon>asterids</taxon>
        <taxon>Ericales</taxon>
        <taxon>Theaceae</taxon>
        <taxon>Camellia</taxon>
    </lineage>
</organism>
<dbReference type="EMBL" id="JACBKZ010000001">
    <property type="protein sequence ID" value="KAF5961443.1"/>
    <property type="molecule type" value="Genomic_DNA"/>
</dbReference>
<comment type="caution">
    <text evidence="1">The sequence shown here is derived from an EMBL/GenBank/DDBJ whole genome shotgun (WGS) entry which is preliminary data.</text>
</comment>
<gene>
    <name evidence="1" type="ORF">HYC85_002652</name>
</gene>
<name>A0A7J7I8W1_CAMSI</name>
<accession>A0A7J7I8W1</accession>
<protein>
    <submittedName>
        <fullName evidence="1">Uncharacterized protein</fullName>
    </submittedName>
</protein>
<keyword evidence="2" id="KW-1185">Reference proteome</keyword>
<dbReference type="Proteomes" id="UP000593564">
    <property type="component" value="Unassembled WGS sequence"/>
</dbReference>
<evidence type="ECO:0000313" key="1">
    <source>
        <dbReference type="EMBL" id="KAF5961443.1"/>
    </source>
</evidence>
<reference evidence="2" key="1">
    <citation type="journal article" date="2020" name="Nat. Commun.">
        <title>Genome assembly of wild tea tree DASZ reveals pedigree and selection history of tea varieties.</title>
        <authorList>
            <person name="Zhang W."/>
            <person name="Zhang Y."/>
            <person name="Qiu H."/>
            <person name="Guo Y."/>
            <person name="Wan H."/>
            <person name="Zhang X."/>
            <person name="Scossa F."/>
            <person name="Alseekh S."/>
            <person name="Zhang Q."/>
            <person name="Wang P."/>
            <person name="Xu L."/>
            <person name="Schmidt M.H."/>
            <person name="Jia X."/>
            <person name="Li D."/>
            <person name="Zhu A."/>
            <person name="Guo F."/>
            <person name="Chen W."/>
            <person name="Ni D."/>
            <person name="Usadel B."/>
            <person name="Fernie A.R."/>
            <person name="Wen W."/>
        </authorList>
    </citation>
    <scope>NUCLEOTIDE SEQUENCE [LARGE SCALE GENOMIC DNA]</scope>
    <source>
        <strain evidence="2">cv. G240</strain>
    </source>
</reference>
<sequence>MVRSKFLTGGDSKAEKMKEIAKLKAKEEKRILESELKQRVKFSGALSVAKVSRTVLVARIVAMFGAFIRVYLVCGEDQLELGRLQFLSNIDLIVDVAPFFGNHSVIRSMSPFRTEELRASTVQASSADGDSQISYTLILPPTGSLRNPRAQ</sequence>
<dbReference type="AlphaFoldDB" id="A0A7J7I8W1"/>
<proteinExistence type="predicted"/>
<reference evidence="1 2" key="2">
    <citation type="submission" date="2020-07" db="EMBL/GenBank/DDBJ databases">
        <title>Genome assembly of wild tea tree DASZ reveals pedigree and selection history of tea varieties.</title>
        <authorList>
            <person name="Zhang W."/>
        </authorList>
    </citation>
    <scope>NUCLEOTIDE SEQUENCE [LARGE SCALE GENOMIC DNA]</scope>
    <source>
        <strain evidence="2">cv. G240</strain>
        <tissue evidence="1">Leaf</tissue>
    </source>
</reference>